<feature type="region of interest" description="Disordered" evidence="1">
    <location>
        <begin position="141"/>
        <end position="168"/>
    </location>
</feature>
<accession>A0A8D8CL45</accession>
<feature type="compositionally biased region" description="Polar residues" evidence="1">
    <location>
        <begin position="141"/>
        <end position="158"/>
    </location>
</feature>
<name>A0A8D8CL45_CULPI</name>
<dbReference type="Pfam" id="PF15891">
    <property type="entry name" value="Nuc_deoxyri_tr2"/>
    <property type="match status" value="1"/>
</dbReference>
<dbReference type="EMBL" id="HBUE01128824">
    <property type="protein sequence ID" value="CAG6495493.1"/>
    <property type="molecule type" value="Transcribed_RNA"/>
</dbReference>
<dbReference type="PANTHER" id="PTHR36300:SF1">
    <property type="entry name" value="RAW, ISOFORM A"/>
    <property type="match status" value="1"/>
</dbReference>
<dbReference type="EMBL" id="HBUE01128827">
    <property type="protein sequence ID" value="CAG6495497.1"/>
    <property type="molecule type" value="Transcribed_RNA"/>
</dbReference>
<dbReference type="PANTHER" id="PTHR36300">
    <property type="entry name" value="RAW, ISOFORM A"/>
    <property type="match status" value="1"/>
</dbReference>
<dbReference type="GO" id="GO:0005886">
    <property type="term" value="C:plasma membrane"/>
    <property type="evidence" value="ECO:0007669"/>
    <property type="project" value="TreeGrafter"/>
</dbReference>
<dbReference type="AlphaFoldDB" id="A0A8D8CL45"/>
<dbReference type="Gene3D" id="3.40.50.450">
    <property type="match status" value="1"/>
</dbReference>
<sequence length="477" mass="54049">MHVLRKSFGYGISKKSFFFLNNFHLYSAAMRPSTLNLRHQQNHDVSRSFLREAYTTWNECSENNIVPEHKIKTLFGELKLFLHEDQVHDIIRTAKLIDKGCLSKHKNGITFGEFSVLLSDIRKLRYTSILNCHDASQTVEISQIDSRTSETRPSSGISSDEHNEPISGPEVFLGGSCNPTTWRADIAIPTLNLLGISFYNPQVSEWTPDLLELEHRAKEKARVLFFVMDSQTRSTAGAIEVAHIAGKNSKRLVLVLLPYKPQQKILNETLLADEYMDLSRNQLLLRQLMKRRGLPVLDNIPLALEYIKNVLSGGACREHPQNVATRLISVRRTYDRVADNSKSVINSVQCQKAMVALGYPPGITSTSVINQILTYFRAFGQQTYREKRFKPLSTLLTDKNNGAEIKSEENYFITFDEFCVLDSYLSVLHQDILETSCVSPIKGTNLQQPLIYLTDSSGRNNVQTVGLWIIIAYNGCL</sequence>
<proteinExistence type="predicted"/>
<protein>
    <submittedName>
        <fullName evidence="2">(northern house mosquito) hypothetical protein</fullName>
    </submittedName>
</protein>
<evidence type="ECO:0000313" key="2">
    <source>
        <dbReference type="EMBL" id="CAG6495497.1"/>
    </source>
</evidence>
<dbReference type="FunFam" id="3.40.50.450:FF:000017">
    <property type="entry name" value="Raw, isoform D"/>
    <property type="match status" value="1"/>
</dbReference>
<organism evidence="2">
    <name type="scientific">Culex pipiens</name>
    <name type="common">House mosquito</name>
    <dbReference type="NCBI Taxonomy" id="7175"/>
    <lineage>
        <taxon>Eukaryota</taxon>
        <taxon>Metazoa</taxon>
        <taxon>Ecdysozoa</taxon>
        <taxon>Arthropoda</taxon>
        <taxon>Hexapoda</taxon>
        <taxon>Insecta</taxon>
        <taxon>Pterygota</taxon>
        <taxon>Neoptera</taxon>
        <taxon>Endopterygota</taxon>
        <taxon>Diptera</taxon>
        <taxon>Nematocera</taxon>
        <taxon>Culicoidea</taxon>
        <taxon>Culicidae</taxon>
        <taxon>Culicinae</taxon>
        <taxon>Culicini</taxon>
        <taxon>Culex</taxon>
        <taxon>Culex</taxon>
    </lineage>
</organism>
<reference evidence="2" key="1">
    <citation type="submission" date="2021-05" db="EMBL/GenBank/DDBJ databases">
        <authorList>
            <person name="Alioto T."/>
            <person name="Alioto T."/>
            <person name="Gomez Garrido J."/>
        </authorList>
    </citation>
    <scope>NUCLEOTIDE SEQUENCE</scope>
</reference>
<dbReference type="InterPro" id="IPR039470">
    <property type="entry name" value="Nuc_deoxyri_tr2"/>
</dbReference>
<evidence type="ECO:0000256" key="1">
    <source>
        <dbReference type="SAM" id="MobiDB-lite"/>
    </source>
</evidence>